<dbReference type="Proteomes" id="UP001500767">
    <property type="component" value="Unassembled WGS sequence"/>
</dbReference>
<reference evidence="2" key="1">
    <citation type="journal article" date="2019" name="Int. J. Syst. Evol. Microbiol.">
        <title>The Global Catalogue of Microorganisms (GCM) 10K type strain sequencing project: providing services to taxonomists for standard genome sequencing and annotation.</title>
        <authorList>
            <consortium name="The Broad Institute Genomics Platform"/>
            <consortium name="The Broad Institute Genome Sequencing Center for Infectious Disease"/>
            <person name="Wu L."/>
            <person name="Ma J."/>
        </authorList>
    </citation>
    <scope>NUCLEOTIDE SEQUENCE [LARGE SCALE GENOMIC DNA]</scope>
    <source>
        <strain evidence="2">JCM 16540</strain>
    </source>
</reference>
<proteinExistence type="predicted"/>
<keyword evidence="2" id="KW-1185">Reference proteome</keyword>
<dbReference type="InterPro" id="IPR009241">
    <property type="entry name" value="HigB-like"/>
</dbReference>
<evidence type="ECO:0000313" key="1">
    <source>
        <dbReference type="EMBL" id="GAA3579847.1"/>
    </source>
</evidence>
<comment type="caution">
    <text evidence="1">The sequence shown here is derived from an EMBL/GenBank/DDBJ whole genome shotgun (WGS) entry which is preliminary data.</text>
</comment>
<accession>A0ABP6YFI9</accession>
<gene>
    <name evidence="1" type="ORF">GCM10022197_41850</name>
</gene>
<dbReference type="Pfam" id="PF05973">
    <property type="entry name" value="Gp49"/>
    <property type="match status" value="1"/>
</dbReference>
<protein>
    <recommendedName>
        <fullName evidence="3">Phage derived protein Gp49-like</fullName>
    </recommendedName>
</protein>
<evidence type="ECO:0008006" key="3">
    <source>
        <dbReference type="Google" id="ProtNLM"/>
    </source>
</evidence>
<dbReference type="RefSeq" id="WP_204912984.1">
    <property type="nucleotide sequence ID" value="NZ_BAAAYR010000007.1"/>
</dbReference>
<name>A0ABP6YFI9_9ACTN</name>
<organism evidence="1 2">
    <name type="scientific">Microlunatus spumicola</name>
    <dbReference type="NCBI Taxonomy" id="81499"/>
    <lineage>
        <taxon>Bacteria</taxon>
        <taxon>Bacillati</taxon>
        <taxon>Actinomycetota</taxon>
        <taxon>Actinomycetes</taxon>
        <taxon>Propionibacteriales</taxon>
        <taxon>Propionibacteriaceae</taxon>
        <taxon>Microlunatus</taxon>
    </lineage>
</organism>
<evidence type="ECO:0000313" key="2">
    <source>
        <dbReference type="Proteomes" id="UP001500767"/>
    </source>
</evidence>
<dbReference type="EMBL" id="BAAAYR010000007">
    <property type="protein sequence ID" value="GAA3579847.1"/>
    <property type="molecule type" value="Genomic_DNA"/>
</dbReference>
<sequence>MWEVVLLDEVSEWLTSADESTQEQVAAALDMLEAEGPSLGRPLVDRIKGSSLHHLKELRPGSSGRSEVRMLFAFDPRRQALVLVAGDKAGNWKQWYKENIPIAEQRYETHMKLGK</sequence>